<evidence type="ECO:0000256" key="8">
    <source>
        <dbReference type="RuleBase" id="RU004273"/>
    </source>
</evidence>
<dbReference type="GO" id="GO:0005737">
    <property type="term" value="C:cytoplasm"/>
    <property type="evidence" value="ECO:0007669"/>
    <property type="project" value="TreeGrafter"/>
</dbReference>
<evidence type="ECO:0000256" key="3">
    <source>
        <dbReference type="ARBA" id="ARBA00022801"/>
    </source>
</evidence>
<sequence>MLGVGELDHLVYHVLLTRINPELKINDLITFNTLARLVATARVFLDSEPVLLRINKRIQIIGDIHGNIDDLIRIFEKCGYPPKTNYLFLGDYVDRGPASIEVITLLLALKCKYPSNIYLLRGNHETSLVSRAYGFYRECEVKYSSDLFFYFMRAFHAFPLAAIIMDTALCVHGGISPSLDSIESFEMMKKPEEILTQTVFSDILWSDPKENEEGFQANTRGCGYFFNEKVLNTFLQNNNLQMIIRSHEEKEYGYEWAFPESRNCLTIFSNSDYCGHNNYGIIILIDENLVMDKEFLLPMTSEDKEKRRIILPEWLLDKIDQIDVPSSPIPVEDYISYDDTEHDLLGSSVVQLVLND</sequence>
<comment type="catalytic activity">
    <reaction evidence="6">
        <text>O-phospho-L-seryl-[protein] + H2O = L-seryl-[protein] + phosphate</text>
        <dbReference type="Rhea" id="RHEA:20629"/>
        <dbReference type="Rhea" id="RHEA-COMP:9863"/>
        <dbReference type="Rhea" id="RHEA-COMP:11604"/>
        <dbReference type="ChEBI" id="CHEBI:15377"/>
        <dbReference type="ChEBI" id="CHEBI:29999"/>
        <dbReference type="ChEBI" id="CHEBI:43474"/>
        <dbReference type="ChEBI" id="CHEBI:83421"/>
        <dbReference type="EC" id="3.1.3.16"/>
    </reaction>
</comment>
<evidence type="ECO:0000259" key="9">
    <source>
        <dbReference type="PROSITE" id="PS00125"/>
    </source>
</evidence>
<reference evidence="10" key="1">
    <citation type="submission" date="2016-10" db="EMBL/GenBank/DDBJ databases">
        <authorList>
            <person name="Benchimol M."/>
            <person name="Almeida L.G."/>
            <person name="Vasconcelos A.T."/>
            <person name="Perreira-Neves A."/>
            <person name="Rosa I.A."/>
            <person name="Tasca T."/>
            <person name="Bogo M.R."/>
            <person name="de Souza W."/>
        </authorList>
    </citation>
    <scope>NUCLEOTIDE SEQUENCE [LARGE SCALE GENOMIC DNA]</scope>
    <source>
        <strain evidence="10">K</strain>
    </source>
</reference>
<dbReference type="Pfam" id="PF00149">
    <property type="entry name" value="Metallophos"/>
    <property type="match status" value="1"/>
</dbReference>
<accession>A0A1J4JDI8</accession>
<dbReference type="EMBL" id="MLAK01001226">
    <property type="protein sequence ID" value="OHS95739.1"/>
    <property type="molecule type" value="Genomic_DNA"/>
</dbReference>
<comment type="cofactor">
    <cofactor evidence="1">
        <name>Mn(2+)</name>
        <dbReference type="ChEBI" id="CHEBI:29035"/>
    </cofactor>
</comment>
<dbReference type="AlphaFoldDB" id="A0A1J4JDI8"/>
<dbReference type="GO" id="GO:0046872">
    <property type="term" value="F:metal ion binding"/>
    <property type="evidence" value="ECO:0007669"/>
    <property type="project" value="UniProtKB-KW"/>
</dbReference>
<dbReference type="PANTHER" id="PTHR11668:SF300">
    <property type="entry name" value="SERINE_THREONINE-PROTEIN PHOSPHATASE"/>
    <property type="match status" value="1"/>
</dbReference>
<name>A0A1J4JDI8_9EUKA</name>
<keyword evidence="3 8" id="KW-0378">Hydrolase</keyword>
<dbReference type="RefSeq" id="XP_068348876.1">
    <property type="nucleotide sequence ID" value="XM_068495435.1"/>
</dbReference>
<evidence type="ECO:0000256" key="2">
    <source>
        <dbReference type="ARBA" id="ARBA00022723"/>
    </source>
</evidence>
<dbReference type="VEuPathDB" id="TrichDB:TRFO_10398"/>
<evidence type="ECO:0000256" key="7">
    <source>
        <dbReference type="ARBA" id="ARBA00048336"/>
    </source>
</evidence>
<dbReference type="PRINTS" id="PR00114">
    <property type="entry name" value="STPHPHTASE"/>
</dbReference>
<comment type="caution">
    <text evidence="10">The sequence shown here is derived from an EMBL/GenBank/DDBJ whole genome shotgun (WGS) entry which is preliminary data.</text>
</comment>
<feature type="domain" description="Serine/threonine specific protein phosphatases" evidence="9">
    <location>
        <begin position="120"/>
        <end position="125"/>
    </location>
</feature>
<evidence type="ECO:0000313" key="11">
    <source>
        <dbReference type="Proteomes" id="UP000179807"/>
    </source>
</evidence>
<keyword evidence="5" id="KW-0464">Manganese</keyword>
<dbReference type="FunFam" id="3.60.21.10:FF:000069">
    <property type="entry name" value="Serine/threonine-protein phosphatase"/>
    <property type="match status" value="1"/>
</dbReference>
<dbReference type="InterPro" id="IPR029052">
    <property type="entry name" value="Metallo-depent_PP-like"/>
</dbReference>
<dbReference type="GeneID" id="94830139"/>
<keyword evidence="4" id="KW-0904">Protein phosphatase</keyword>
<dbReference type="Proteomes" id="UP000179807">
    <property type="component" value="Unassembled WGS sequence"/>
</dbReference>
<comment type="similarity">
    <text evidence="8">Belongs to the PPP phosphatase family.</text>
</comment>
<dbReference type="PANTHER" id="PTHR11668">
    <property type="entry name" value="SERINE/THREONINE PROTEIN PHOSPHATASE"/>
    <property type="match status" value="1"/>
</dbReference>
<dbReference type="SMART" id="SM00156">
    <property type="entry name" value="PP2Ac"/>
    <property type="match status" value="1"/>
</dbReference>
<dbReference type="InterPro" id="IPR050341">
    <property type="entry name" value="PP1_catalytic_subunit"/>
</dbReference>
<evidence type="ECO:0000256" key="5">
    <source>
        <dbReference type="ARBA" id="ARBA00023211"/>
    </source>
</evidence>
<keyword evidence="11" id="KW-1185">Reference proteome</keyword>
<comment type="catalytic activity">
    <reaction evidence="7 8">
        <text>O-phospho-L-threonyl-[protein] + H2O = L-threonyl-[protein] + phosphate</text>
        <dbReference type="Rhea" id="RHEA:47004"/>
        <dbReference type="Rhea" id="RHEA-COMP:11060"/>
        <dbReference type="Rhea" id="RHEA-COMP:11605"/>
        <dbReference type="ChEBI" id="CHEBI:15377"/>
        <dbReference type="ChEBI" id="CHEBI:30013"/>
        <dbReference type="ChEBI" id="CHEBI:43474"/>
        <dbReference type="ChEBI" id="CHEBI:61977"/>
        <dbReference type="EC" id="3.1.3.16"/>
    </reaction>
</comment>
<proteinExistence type="inferred from homology"/>
<keyword evidence="2" id="KW-0479">Metal-binding</keyword>
<dbReference type="InterPro" id="IPR006186">
    <property type="entry name" value="Ser/Thr-sp_prot-phosphatase"/>
</dbReference>
<dbReference type="InterPro" id="IPR004843">
    <property type="entry name" value="Calcineurin-like_PHP"/>
</dbReference>
<dbReference type="OrthoDB" id="10264047at2759"/>
<organism evidence="10 11">
    <name type="scientific">Tritrichomonas foetus</name>
    <dbReference type="NCBI Taxonomy" id="1144522"/>
    <lineage>
        <taxon>Eukaryota</taxon>
        <taxon>Metamonada</taxon>
        <taxon>Parabasalia</taxon>
        <taxon>Tritrichomonadida</taxon>
        <taxon>Tritrichomonadidae</taxon>
        <taxon>Tritrichomonas</taxon>
    </lineage>
</organism>
<dbReference type="GO" id="GO:0005634">
    <property type="term" value="C:nucleus"/>
    <property type="evidence" value="ECO:0007669"/>
    <property type="project" value="TreeGrafter"/>
</dbReference>
<dbReference type="EC" id="3.1.3.16" evidence="8"/>
<dbReference type="GO" id="GO:0004722">
    <property type="term" value="F:protein serine/threonine phosphatase activity"/>
    <property type="evidence" value="ECO:0007669"/>
    <property type="project" value="UniProtKB-EC"/>
</dbReference>
<protein>
    <recommendedName>
        <fullName evidence="8">Serine/threonine-protein phosphatase</fullName>
        <ecNumber evidence="8">3.1.3.16</ecNumber>
    </recommendedName>
</protein>
<gene>
    <name evidence="10" type="primary">GLC7</name>
    <name evidence="10" type="ORF">TRFO_10398</name>
</gene>
<dbReference type="Gene3D" id="3.60.21.10">
    <property type="match status" value="1"/>
</dbReference>
<dbReference type="SUPFAM" id="SSF56300">
    <property type="entry name" value="Metallo-dependent phosphatases"/>
    <property type="match status" value="1"/>
</dbReference>
<evidence type="ECO:0000256" key="1">
    <source>
        <dbReference type="ARBA" id="ARBA00001936"/>
    </source>
</evidence>
<evidence type="ECO:0000256" key="6">
    <source>
        <dbReference type="ARBA" id="ARBA00047761"/>
    </source>
</evidence>
<evidence type="ECO:0000256" key="4">
    <source>
        <dbReference type="ARBA" id="ARBA00022912"/>
    </source>
</evidence>
<evidence type="ECO:0000313" key="10">
    <source>
        <dbReference type="EMBL" id="OHS95739.1"/>
    </source>
</evidence>
<dbReference type="PROSITE" id="PS00125">
    <property type="entry name" value="SER_THR_PHOSPHATASE"/>
    <property type="match status" value="1"/>
</dbReference>